<dbReference type="EMBL" id="SMJU01000009">
    <property type="protein sequence ID" value="TDB63760.1"/>
    <property type="molecule type" value="Genomic_DNA"/>
</dbReference>
<gene>
    <name evidence="2" type="ORF">EZE20_15830</name>
</gene>
<organism evidence="2 3">
    <name type="scientific">Arundinibacter roseus</name>
    <dbReference type="NCBI Taxonomy" id="2070510"/>
    <lineage>
        <taxon>Bacteria</taxon>
        <taxon>Pseudomonadati</taxon>
        <taxon>Bacteroidota</taxon>
        <taxon>Cytophagia</taxon>
        <taxon>Cytophagales</taxon>
        <taxon>Spirosomataceae</taxon>
        <taxon>Arundinibacter</taxon>
    </lineage>
</organism>
<proteinExistence type="predicted"/>
<dbReference type="RefSeq" id="WP_132119384.1">
    <property type="nucleotide sequence ID" value="NZ_SMJU01000009.1"/>
</dbReference>
<name>A0A4R4K859_9BACT</name>
<dbReference type="AlphaFoldDB" id="A0A4R4K859"/>
<evidence type="ECO:0000256" key="1">
    <source>
        <dbReference type="SAM" id="Phobius"/>
    </source>
</evidence>
<keyword evidence="1" id="KW-1133">Transmembrane helix</keyword>
<keyword evidence="1" id="KW-0812">Transmembrane</keyword>
<sequence>MRIDLRAGATNREATEIIVAKAIKVAARMGPGKISSFLAIFPGMGLNFFKIALLANSLRSSIFTG</sequence>
<accession>A0A4R4K859</accession>
<keyword evidence="3" id="KW-1185">Reference proteome</keyword>
<evidence type="ECO:0000313" key="2">
    <source>
        <dbReference type="EMBL" id="TDB63760.1"/>
    </source>
</evidence>
<feature type="transmembrane region" description="Helical" evidence="1">
    <location>
        <begin position="34"/>
        <end position="55"/>
    </location>
</feature>
<keyword evidence="1" id="KW-0472">Membrane</keyword>
<dbReference type="Proteomes" id="UP000295706">
    <property type="component" value="Unassembled WGS sequence"/>
</dbReference>
<comment type="caution">
    <text evidence="2">The sequence shown here is derived from an EMBL/GenBank/DDBJ whole genome shotgun (WGS) entry which is preliminary data.</text>
</comment>
<evidence type="ECO:0000313" key="3">
    <source>
        <dbReference type="Proteomes" id="UP000295706"/>
    </source>
</evidence>
<protein>
    <submittedName>
        <fullName evidence="2">Uncharacterized protein</fullName>
    </submittedName>
</protein>
<reference evidence="2 3" key="1">
    <citation type="submission" date="2019-02" db="EMBL/GenBank/DDBJ databases">
        <title>Arundinibacter roseus gen. nov., sp. nov., a new member of the family Cytophagaceae.</title>
        <authorList>
            <person name="Szuroczki S."/>
            <person name="Khayer B."/>
            <person name="Sproer C."/>
            <person name="Toumi M."/>
            <person name="Szabo A."/>
            <person name="Felfoldi T."/>
            <person name="Schumann P."/>
            <person name="Toth E."/>
        </authorList>
    </citation>
    <scope>NUCLEOTIDE SEQUENCE [LARGE SCALE GENOMIC DNA]</scope>
    <source>
        <strain evidence="2 3">DMA-k-7a</strain>
    </source>
</reference>